<keyword evidence="2" id="KW-1185">Reference proteome</keyword>
<sequence>MSTKPVSLTKEIIYKINNFLKDKDTFTPFKIKEKVYDNNISFTTIQDNYGYNINCLQGDNLCLKGASKNTIKISVYASFSDFWGHAYFLHYHLGHAPAHKILKILKELKLGFPKMNNDISNYLMIICPMCVHSNRKNFSSKNFDQNEYYKICECIGMDPALLIQPQIINPLNNVRGNEESMTFSFLTDPTPTAYLGEPTQIINVPPTYDYQIINREISDEIEPLIFKPIINNLKIFPADLNDIPMSASVPELFAEPYLHVFKSFPLYKSSTFVICIGRFKNIENENLPFYLIIAVDIDDIKNNDHILLNYRPLLQDQINGNFHLFAEFNHKEHSKKKLIEIVPFANL</sequence>
<dbReference type="GeneID" id="8624463"/>
<accession>Q54Q11</accession>
<comment type="caution">
    <text evidence="1">The sequence shown here is derived from an EMBL/GenBank/DDBJ whole genome shotgun (WGS) entry which is preliminary data.</text>
</comment>
<dbReference type="InParanoid" id="Q54Q11"/>
<reference evidence="1 2" key="1">
    <citation type="journal article" date="2005" name="Nature">
        <title>The genome of the social amoeba Dictyostelium discoideum.</title>
        <authorList>
            <consortium name="The Dictyostelium discoideum Sequencing Consortium"/>
            <person name="Eichinger L."/>
            <person name="Pachebat J.A."/>
            <person name="Glockner G."/>
            <person name="Rajandream M.A."/>
            <person name="Sucgang R."/>
            <person name="Berriman M."/>
            <person name="Song J."/>
            <person name="Olsen R."/>
            <person name="Szafranski K."/>
            <person name="Xu Q."/>
            <person name="Tunggal B."/>
            <person name="Kummerfeld S."/>
            <person name="Madera M."/>
            <person name="Konfortov B.A."/>
            <person name="Rivero F."/>
            <person name="Bankier A.T."/>
            <person name="Lehmann R."/>
            <person name="Hamlin N."/>
            <person name="Davies R."/>
            <person name="Gaudet P."/>
            <person name="Fey P."/>
            <person name="Pilcher K."/>
            <person name="Chen G."/>
            <person name="Saunders D."/>
            <person name="Sodergren E."/>
            <person name="Davis P."/>
            <person name="Kerhornou A."/>
            <person name="Nie X."/>
            <person name="Hall N."/>
            <person name="Anjard C."/>
            <person name="Hemphill L."/>
            <person name="Bason N."/>
            <person name="Farbrother P."/>
            <person name="Desany B."/>
            <person name="Just E."/>
            <person name="Morio T."/>
            <person name="Rost R."/>
            <person name="Churcher C."/>
            <person name="Cooper J."/>
            <person name="Haydock S."/>
            <person name="van Driessche N."/>
            <person name="Cronin A."/>
            <person name="Goodhead I."/>
            <person name="Muzny D."/>
            <person name="Mourier T."/>
            <person name="Pain A."/>
            <person name="Lu M."/>
            <person name="Harper D."/>
            <person name="Lindsay R."/>
            <person name="Hauser H."/>
            <person name="James K."/>
            <person name="Quiles M."/>
            <person name="Madan Babu M."/>
            <person name="Saito T."/>
            <person name="Buchrieser C."/>
            <person name="Wardroper A."/>
            <person name="Felder M."/>
            <person name="Thangavelu M."/>
            <person name="Johnson D."/>
            <person name="Knights A."/>
            <person name="Loulseged H."/>
            <person name="Mungall K."/>
            <person name="Oliver K."/>
            <person name="Price C."/>
            <person name="Quail M.A."/>
            <person name="Urushihara H."/>
            <person name="Hernandez J."/>
            <person name="Rabbinowitsch E."/>
            <person name="Steffen D."/>
            <person name="Sanders M."/>
            <person name="Ma J."/>
            <person name="Kohara Y."/>
            <person name="Sharp S."/>
            <person name="Simmonds M."/>
            <person name="Spiegler S."/>
            <person name="Tivey A."/>
            <person name="Sugano S."/>
            <person name="White B."/>
            <person name="Walker D."/>
            <person name="Woodward J."/>
            <person name="Winckler T."/>
            <person name="Tanaka Y."/>
            <person name="Shaulsky G."/>
            <person name="Schleicher M."/>
            <person name="Weinstock G."/>
            <person name="Rosenthal A."/>
            <person name="Cox E.C."/>
            <person name="Chisholm R.L."/>
            <person name="Gibbs R."/>
            <person name="Loomis W.F."/>
            <person name="Platzer M."/>
            <person name="Kay R.R."/>
            <person name="Williams J."/>
            <person name="Dear P.H."/>
            <person name="Noegel A.A."/>
            <person name="Barrell B."/>
            <person name="Kuspa A."/>
        </authorList>
    </citation>
    <scope>NUCLEOTIDE SEQUENCE [LARGE SCALE GENOMIC DNA]</scope>
    <source>
        <strain evidence="1 2">AX4</strain>
    </source>
</reference>
<name>Q54Q11_DICDI</name>
<dbReference type="Proteomes" id="UP000002195">
    <property type="component" value="Unassembled WGS sequence"/>
</dbReference>
<evidence type="ECO:0000313" key="1">
    <source>
        <dbReference type="EMBL" id="EAL65283.1"/>
    </source>
</evidence>
<dbReference type="RefSeq" id="XP_638634.1">
    <property type="nucleotide sequence ID" value="XM_633542.1"/>
</dbReference>
<proteinExistence type="predicted"/>
<dbReference type="HOGENOM" id="CLU_800302_0_0_1"/>
<gene>
    <name evidence="1" type="ORF">DDB_G0284189</name>
</gene>
<evidence type="ECO:0000313" key="2">
    <source>
        <dbReference type="Proteomes" id="UP000002195"/>
    </source>
</evidence>
<dbReference type="VEuPathDB" id="AmoebaDB:DDB_G0284189"/>
<protein>
    <submittedName>
        <fullName evidence="1">Uncharacterized protein</fullName>
    </submittedName>
</protein>
<dbReference type="AlphaFoldDB" id="Q54Q11"/>
<dbReference type="KEGG" id="ddi:DDB_G0284189"/>
<dbReference type="dictyBase" id="DDB_G0284189"/>
<dbReference type="EMBL" id="AAFI02000064">
    <property type="protein sequence ID" value="EAL65283.1"/>
    <property type="molecule type" value="Genomic_DNA"/>
</dbReference>
<organism evidence="1 2">
    <name type="scientific">Dictyostelium discoideum</name>
    <name type="common">Social amoeba</name>
    <dbReference type="NCBI Taxonomy" id="44689"/>
    <lineage>
        <taxon>Eukaryota</taxon>
        <taxon>Amoebozoa</taxon>
        <taxon>Evosea</taxon>
        <taxon>Eumycetozoa</taxon>
        <taxon>Dictyostelia</taxon>
        <taxon>Dictyosteliales</taxon>
        <taxon>Dictyosteliaceae</taxon>
        <taxon>Dictyostelium</taxon>
    </lineage>
</organism>
<dbReference type="PaxDb" id="44689-DDB0185884"/>